<dbReference type="EMBL" id="LM676436">
    <property type="protein sequence ID" value="CEP27488.1"/>
    <property type="molecule type" value="Genomic_DNA"/>
</dbReference>
<accession>A0A068VU15</accession>
<proteinExistence type="predicted"/>
<name>A0A068VU15_PROFF</name>
<protein>
    <submittedName>
        <fullName evidence="2">Uncharacterized protein</fullName>
    </submittedName>
</protein>
<feature type="region of interest" description="Disordered" evidence="1">
    <location>
        <begin position="1"/>
        <end position="20"/>
    </location>
</feature>
<reference evidence="2" key="1">
    <citation type="submission" date="2014-08" db="EMBL/GenBank/DDBJ databases">
        <authorList>
            <person name="Falentin Helene"/>
        </authorList>
    </citation>
    <scope>NUCLEOTIDE SEQUENCE</scope>
</reference>
<dbReference type="AlphaFoldDB" id="A0A068VU15"/>
<sequence length="20" mass="1992">MPVRVAQGAEPAMVIGTGHA</sequence>
<gene>
    <name evidence="2" type="ORF">PFCIRM138_01850</name>
</gene>
<evidence type="ECO:0000313" key="2">
    <source>
        <dbReference type="EMBL" id="CEP27488.1"/>
    </source>
</evidence>
<organism evidence="2">
    <name type="scientific">Propionibacterium freudenreichii subsp. freudenreichii</name>
    <dbReference type="NCBI Taxonomy" id="66712"/>
    <lineage>
        <taxon>Bacteria</taxon>
        <taxon>Bacillati</taxon>
        <taxon>Actinomycetota</taxon>
        <taxon>Actinomycetes</taxon>
        <taxon>Propionibacteriales</taxon>
        <taxon>Propionibacteriaceae</taxon>
        <taxon>Propionibacterium</taxon>
    </lineage>
</organism>
<evidence type="ECO:0000256" key="1">
    <source>
        <dbReference type="SAM" id="MobiDB-lite"/>
    </source>
</evidence>